<dbReference type="InterPro" id="IPR037523">
    <property type="entry name" value="VOC_core"/>
</dbReference>
<keyword evidence="4" id="KW-1185">Reference proteome</keyword>
<name>A0A4U6QJK9_9ACTN</name>
<dbReference type="InterPro" id="IPR004360">
    <property type="entry name" value="Glyas_Fos-R_dOase_dom"/>
</dbReference>
<dbReference type="OrthoDB" id="9794917at2"/>
<reference evidence="3 4" key="1">
    <citation type="submission" date="2019-05" db="EMBL/GenBank/DDBJ databases">
        <title>Nakamurella sp. N5BH11, whole genome shotgun sequence.</title>
        <authorList>
            <person name="Tuo L."/>
        </authorList>
    </citation>
    <scope>NUCLEOTIDE SEQUENCE [LARGE SCALE GENOMIC DNA]</scope>
    <source>
        <strain evidence="3 4">N5BH11</strain>
    </source>
</reference>
<feature type="region of interest" description="Disordered" evidence="1">
    <location>
        <begin position="1"/>
        <end position="21"/>
    </location>
</feature>
<dbReference type="PANTHER" id="PTHR36437">
    <property type="entry name" value="GLYOXALASE/BLEOMYCIN RESISTANCE PROTEIN/DIOXYGENASE"/>
    <property type="match status" value="1"/>
</dbReference>
<dbReference type="Gene3D" id="3.10.180.10">
    <property type="entry name" value="2,3-Dihydroxybiphenyl 1,2-Dioxygenase, domain 1"/>
    <property type="match status" value="1"/>
</dbReference>
<dbReference type="Pfam" id="PF00903">
    <property type="entry name" value="Glyoxalase"/>
    <property type="match status" value="1"/>
</dbReference>
<protein>
    <submittedName>
        <fullName evidence="3">Glyoxalase</fullName>
    </submittedName>
</protein>
<dbReference type="SUPFAM" id="SSF54593">
    <property type="entry name" value="Glyoxalase/Bleomycin resistance protein/Dihydroxybiphenyl dioxygenase"/>
    <property type="match status" value="1"/>
</dbReference>
<gene>
    <name evidence="3" type="ORF">FDO65_00530</name>
</gene>
<feature type="domain" description="VOC" evidence="2">
    <location>
        <begin position="24"/>
        <end position="138"/>
    </location>
</feature>
<proteinExistence type="predicted"/>
<comment type="caution">
    <text evidence="3">The sequence shown here is derived from an EMBL/GenBank/DDBJ whole genome shotgun (WGS) entry which is preliminary data.</text>
</comment>
<evidence type="ECO:0000313" key="4">
    <source>
        <dbReference type="Proteomes" id="UP000306985"/>
    </source>
</evidence>
<sequence length="141" mass="14992">MTSTAGDGPPPMTDDDATPPLTTRVLSVSLPVADQDAALAFYTDVLGCELVMDTEVWPGARYIEVRPPGSTVGLVLLRPDGPLPVAVRLGTPDADRAHAVIAGAAVTLHNDEVLRWEDVPPMFSFTDPDGNGLVYLQDRPD</sequence>
<dbReference type="PROSITE" id="PS51819">
    <property type="entry name" value="VOC"/>
    <property type="match status" value="1"/>
</dbReference>
<evidence type="ECO:0000259" key="2">
    <source>
        <dbReference type="PROSITE" id="PS51819"/>
    </source>
</evidence>
<evidence type="ECO:0000256" key="1">
    <source>
        <dbReference type="SAM" id="MobiDB-lite"/>
    </source>
</evidence>
<dbReference type="InterPro" id="IPR029068">
    <property type="entry name" value="Glyas_Bleomycin-R_OHBP_Dase"/>
</dbReference>
<dbReference type="Proteomes" id="UP000306985">
    <property type="component" value="Unassembled WGS sequence"/>
</dbReference>
<dbReference type="PANTHER" id="PTHR36437:SF2">
    <property type="entry name" value="GLYOXALASE_BLEOMYCIN RESISTANCE PROTEIN_DIOXYGENASE"/>
    <property type="match status" value="1"/>
</dbReference>
<organism evidence="3 4">
    <name type="scientific">Nakamurella flava</name>
    <dbReference type="NCBI Taxonomy" id="2576308"/>
    <lineage>
        <taxon>Bacteria</taxon>
        <taxon>Bacillati</taxon>
        <taxon>Actinomycetota</taxon>
        <taxon>Actinomycetes</taxon>
        <taxon>Nakamurellales</taxon>
        <taxon>Nakamurellaceae</taxon>
        <taxon>Nakamurella</taxon>
    </lineage>
</organism>
<accession>A0A4U6QJK9</accession>
<dbReference type="AlphaFoldDB" id="A0A4U6QJK9"/>
<evidence type="ECO:0000313" key="3">
    <source>
        <dbReference type="EMBL" id="TKV60256.1"/>
    </source>
</evidence>
<dbReference type="EMBL" id="SZZH01000001">
    <property type="protein sequence ID" value="TKV60256.1"/>
    <property type="molecule type" value="Genomic_DNA"/>
</dbReference>